<dbReference type="PANTHER" id="PTHR11777">
    <property type="entry name" value="ALANYL-TRNA SYNTHETASE"/>
    <property type="match status" value="1"/>
</dbReference>
<evidence type="ECO:0000256" key="5">
    <source>
        <dbReference type="ARBA" id="ARBA00022741"/>
    </source>
</evidence>
<dbReference type="InterPro" id="IPR018162">
    <property type="entry name" value="Ala-tRNA-ligase_IIc_anticod-bd"/>
</dbReference>
<dbReference type="InterPro" id="IPR045864">
    <property type="entry name" value="aa-tRNA-synth_II/BPL/LPL"/>
</dbReference>
<dbReference type="PROSITE" id="PS50860">
    <property type="entry name" value="AA_TRNA_LIGASE_II_ALA"/>
    <property type="match status" value="1"/>
</dbReference>
<evidence type="ECO:0000313" key="11">
    <source>
        <dbReference type="EMBL" id="KKL10011.1"/>
    </source>
</evidence>
<comment type="caution">
    <text evidence="11">The sequence shown here is derived from an EMBL/GenBank/DDBJ whole genome shotgun (WGS) entry which is preliminary data.</text>
</comment>
<dbReference type="SUPFAM" id="SSF55681">
    <property type="entry name" value="Class II aaRS and biotin synthetases"/>
    <property type="match status" value="1"/>
</dbReference>
<dbReference type="EMBL" id="LAZR01042237">
    <property type="protein sequence ID" value="KKL10011.1"/>
    <property type="molecule type" value="Genomic_DNA"/>
</dbReference>
<dbReference type="GO" id="GO:0002161">
    <property type="term" value="F:aminoacyl-tRNA deacylase activity"/>
    <property type="evidence" value="ECO:0007669"/>
    <property type="project" value="TreeGrafter"/>
</dbReference>
<dbReference type="GO" id="GO:0005829">
    <property type="term" value="C:cytosol"/>
    <property type="evidence" value="ECO:0007669"/>
    <property type="project" value="TreeGrafter"/>
</dbReference>
<organism evidence="11">
    <name type="scientific">marine sediment metagenome</name>
    <dbReference type="NCBI Taxonomy" id="412755"/>
    <lineage>
        <taxon>unclassified sequences</taxon>
        <taxon>metagenomes</taxon>
        <taxon>ecological metagenomes</taxon>
    </lineage>
</organism>
<keyword evidence="9" id="KW-0030">Aminoacyl-tRNA synthetase</keyword>
<dbReference type="InterPro" id="IPR018165">
    <property type="entry name" value="Ala-tRNA-synth_IIc_core"/>
</dbReference>
<dbReference type="PANTHER" id="PTHR11777:SF9">
    <property type="entry name" value="ALANINE--TRNA LIGASE, CYTOPLASMIC"/>
    <property type="match status" value="1"/>
</dbReference>
<evidence type="ECO:0000256" key="7">
    <source>
        <dbReference type="ARBA" id="ARBA00022884"/>
    </source>
</evidence>
<evidence type="ECO:0000256" key="9">
    <source>
        <dbReference type="ARBA" id="ARBA00023146"/>
    </source>
</evidence>
<dbReference type="PRINTS" id="PR00980">
    <property type="entry name" value="TRNASYNTHALA"/>
</dbReference>
<dbReference type="InterPro" id="IPR002318">
    <property type="entry name" value="Ala-tRNA-lgiase_IIc"/>
</dbReference>
<evidence type="ECO:0000256" key="6">
    <source>
        <dbReference type="ARBA" id="ARBA00022840"/>
    </source>
</evidence>
<protein>
    <recommendedName>
        <fullName evidence="2">alanine--tRNA ligase</fullName>
        <ecNumber evidence="2">6.1.1.7</ecNumber>
    </recommendedName>
</protein>
<keyword evidence="5" id="KW-0547">Nucleotide-binding</keyword>
<dbReference type="InterPro" id="IPR018164">
    <property type="entry name" value="Ala-tRNA-synth_IIc_N"/>
</dbReference>
<keyword evidence="7" id="KW-0694">RNA-binding</keyword>
<dbReference type="GO" id="GO:0000049">
    <property type="term" value="F:tRNA binding"/>
    <property type="evidence" value="ECO:0007669"/>
    <property type="project" value="UniProtKB-KW"/>
</dbReference>
<name>A0A0F9CWG2_9ZZZZ</name>
<reference evidence="11" key="1">
    <citation type="journal article" date="2015" name="Nature">
        <title>Complex archaea that bridge the gap between prokaryotes and eukaryotes.</title>
        <authorList>
            <person name="Spang A."/>
            <person name="Saw J.H."/>
            <person name="Jorgensen S.L."/>
            <person name="Zaremba-Niedzwiedzka K."/>
            <person name="Martijn J."/>
            <person name="Lind A.E."/>
            <person name="van Eijk R."/>
            <person name="Schleper C."/>
            <person name="Guy L."/>
            <person name="Ettema T.J."/>
        </authorList>
    </citation>
    <scope>NUCLEOTIDE SEQUENCE</scope>
</reference>
<dbReference type="AlphaFoldDB" id="A0A0F9CWG2"/>
<dbReference type="EC" id="6.1.1.7" evidence="2"/>
<dbReference type="Pfam" id="PF01411">
    <property type="entry name" value="tRNA-synt_2c"/>
    <property type="match status" value="1"/>
</dbReference>
<accession>A0A0F9CWG2</accession>
<proteinExistence type="inferred from homology"/>
<dbReference type="GO" id="GO:0005524">
    <property type="term" value="F:ATP binding"/>
    <property type="evidence" value="ECO:0007669"/>
    <property type="project" value="UniProtKB-KW"/>
</dbReference>
<evidence type="ECO:0000256" key="1">
    <source>
        <dbReference type="ARBA" id="ARBA00008226"/>
    </source>
</evidence>
<keyword evidence="6" id="KW-0067">ATP-binding</keyword>
<dbReference type="GO" id="GO:0006419">
    <property type="term" value="P:alanyl-tRNA aminoacylation"/>
    <property type="evidence" value="ECO:0007669"/>
    <property type="project" value="InterPro"/>
</dbReference>
<feature type="non-terminal residue" evidence="11">
    <location>
        <position position="337"/>
    </location>
</feature>
<evidence type="ECO:0000256" key="3">
    <source>
        <dbReference type="ARBA" id="ARBA00022555"/>
    </source>
</evidence>
<keyword evidence="4" id="KW-0436">Ligase</keyword>
<dbReference type="InterPro" id="IPR050058">
    <property type="entry name" value="Ala-tRNA_ligase"/>
</dbReference>
<evidence type="ECO:0000256" key="8">
    <source>
        <dbReference type="ARBA" id="ARBA00022917"/>
    </source>
</evidence>
<evidence type="ECO:0000256" key="2">
    <source>
        <dbReference type="ARBA" id="ARBA00013168"/>
    </source>
</evidence>
<evidence type="ECO:0000259" key="10">
    <source>
        <dbReference type="PROSITE" id="PS50860"/>
    </source>
</evidence>
<dbReference type="SUPFAM" id="SSF101353">
    <property type="entry name" value="Putative anticodon-binding domain of alanyl-tRNA synthetase (AlaRS)"/>
    <property type="match status" value="1"/>
</dbReference>
<keyword evidence="8" id="KW-0648">Protein biosynthesis</keyword>
<comment type="similarity">
    <text evidence="1">Belongs to the class-II aminoacyl-tRNA synthetase family.</text>
</comment>
<dbReference type="CDD" id="cd00673">
    <property type="entry name" value="AlaRS_core"/>
    <property type="match status" value="1"/>
</dbReference>
<dbReference type="GO" id="GO:0004813">
    <property type="term" value="F:alanine-tRNA ligase activity"/>
    <property type="evidence" value="ECO:0007669"/>
    <property type="project" value="UniProtKB-EC"/>
</dbReference>
<keyword evidence="3" id="KW-0820">tRNA-binding</keyword>
<gene>
    <name evidence="11" type="ORF">LCGC14_2560100</name>
</gene>
<evidence type="ECO:0000256" key="4">
    <source>
        <dbReference type="ARBA" id="ARBA00022598"/>
    </source>
</evidence>
<sequence length="337" mass="38702">MKPDEIREAFLRFFEERGHRRMPGAPLVPPGDPTLLFTSAGMVQFKAYFMGQAKAPHPRLATVQKCFRTSDIDSVGDASHLTFFEMLGNFSVGDYFKAEAIPWAWEFVTAEQWLGLDPDRLWAAVYLDDDEAFELWRRFLPAERIRRYGEEHNYWFSGEVGPCGPCSELHYDFGPQFGCGPRCEPDHEGCDRFLEIWNLVFMSFFCDGDKRDPLPSMSIDTGAGLERMAVASLFESGEWKDKSKLPSVYDTDLFAPIIKRIEKLSGKRYRKDEATDRAMRIVAEHARAVTFLIGDERTPAIPSNEERGYAVRRVLRRAVYFGRRYLGLEEPFLTDVA</sequence>
<dbReference type="Gene3D" id="3.30.930.10">
    <property type="entry name" value="Bira Bifunctional Protein, Domain 2"/>
    <property type="match status" value="1"/>
</dbReference>
<feature type="domain" description="Alanyl-transfer RNA synthetases family profile" evidence="10">
    <location>
        <begin position="1"/>
        <end position="337"/>
    </location>
</feature>